<feature type="non-terminal residue" evidence="1">
    <location>
        <position position="1"/>
    </location>
</feature>
<organism evidence="1 2">
    <name type="scientific">Scortum barcoo</name>
    <name type="common">barcoo grunter</name>
    <dbReference type="NCBI Taxonomy" id="214431"/>
    <lineage>
        <taxon>Eukaryota</taxon>
        <taxon>Metazoa</taxon>
        <taxon>Chordata</taxon>
        <taxon>Craniata</taxon>
        <taxon>Vertebrata</taxon>
        <taxon>Euteleostomi</taxon>
        <taxon>Actinopterygii</taxon>
        <taxon>Neopterygii</taxon>
        <taxon>Teleostei</taxon>
        <taxon>Neoteleostei</taxon>
        <taxon>Acanthomorphata</taxon>
        <taxon>Eupercaria</taxon>
        <taxon>Centrarchiformes</taxon>
        <taxon>Terapontoidei</taxon>
        <taxon>Terapontidae</taxon>
        <taxon>Scortum</taxon>
    </lineage>
</organism>
<evidence type="ECO:0000313" key="2">
    <source>
        <dbReference type="Proteomes" id="UP000831701"/>
    </source>
</evidence>
<comment type="caution">
    <text evidence="1">The sequence shown here is derived from an EMBL/GenBank/DDBJ whole genome shotgun (WGS) entry which is preliminary data.</text>
</comment>
<protein>
    <submittedName>
        <fullName evidence="1">Uncharacterized protein</fullName>
    </submittedName>
</protein>
<evidence type="ECO:0000313" key="1">
    <source>
        <dbReference type="EMBL" id="KAI3375328.1"/>
    </source>
</evidence>
<reference evidence="1" key="1">
    <citation type="submission" date="2022-04" db="EMBL/GenBank/DDBJ databases">
        <title>Jade perch genome.</title>
        <authorList>
            <person name="Chao B."/>
        </authorList>
    </citation>
    <scope>NUCLEOTIDE SEQUENCE</scope>
    <source>
        <strain evidence="1">CB-2022</strain>
    </source>
</reference>
<gene>
    <name evidence="1" type="ORF">L3Q82_021817</name>
</gene>
<accession>A0ACB8X6J8</accession>
<keyword evidence="2" id="KW-1185">Reference proteome</keyword>
<dbReference type="EMBL" id="CM041533">
    <property type="protein sequence ID" value="KAI3375328.1"/>
    <property type="molecule type" value="Genomic_DNA"/>
</dbReference>
<sequence length="543" mass="61328">CCCVDDARAMSDVEATYADFIASGRTGRRNAMHDILQSPTDPEGRELPLTLSLSQLHINAGGGDRMGCMKSTLSEGLSGGVERKNSQQTVRTEQTHYVRDPTSNTKNNINNSLLPGQVFQKMEERSAVGKIMVSLYAYEAVHPDDLGFKKGEKMKILELWFFKDITRKDAERQLLAPANKPGSYLIRESETSKGSYSLSIRDVDAQGTDSVKHYKIRMMDNGGYYISPKISFNNIGSMIKHYHNKADGLCRKLDRPCVKPKAQKPWDKDAWEISKDSIKMVKKLGAGQFGEVWMAYYNNTTKVAVKTLKPGTMTVEAFLDEANVMKTLQHDRLVRLYAVVTKTEPIYIITEFMANGSLLDFLKSDAGCKLQLPKLIDFSAQIAEGMAYIEKKNYIHRDLRAANVLVSESLLCKIADFGLARVIEDDEYSAREGAKFPIKWTAPEAINYGSFTIKSDMWSFGVLLYEIITYGKIPYPGMTKGEVMSSVQRGYRMPRPDNCPAELYEIMMSCWKNKPEDRPTFDYMQSVLDDFYTATEGQYQQQP</sequence>
<dbReference type="Proteomes" id="UP000831701">
    <property type="component" value="Chromosome 3"/>
</dbReference>
<proteinExistence type="predicted"/>
<name>A0ACB8X6J8_9TELE</name>